<name>A0A231UX86_9HYPH</name>
<keyword evidence="4" id="KW-1185">Reference proteome</keyword>
<gene>
    <name evidence="3" type="ORF">B7H23_10310</name>
</gene>
<feature type="region of interest" description="Disordered" evidence="1">
    <location>
        <begin position="1"/>
        <end position="22"/>
    </location>
</feature>
<proteinExistence type="predicted"/>
<reference evidence="4" key="1">
    <citation type="journal article" date="2017" name="Int. J. Syst. Evol. Microbiol.">
        <title>Notoacmeibacter marinus gen. nov., sp. nov., isolated from the gut of a limpet and proposal of Notoacmeibacteraceae fam. nov. in the order Rhizobiales of the class Alphaproteobacteria.</title>
        <authorList>
            <person name="Huang Z."/>
            <person name="Guo F."/>
            <person name="Lai Q."/>
        </authorList>
    </citation>
    <scope>NUCLEOTIDE SEQUENCE [LARGE SCALE GENOMIC DNA]</scope>
    <source>
        <strain evidence="4">XMTR2A4</strain>
    </source>
</reference>
<keyword evidence="2" id="KW-0472">Membrane</keyword>
<dbReference type="RefSeq" id="WP_094077326.1">
    <property type="nucleotide sequence ID" value="NZ_NBYO01000002.1"/>
</dbReference>
<keyword evidence="2" id="KW-1133">Transmembrane helix</keyword>
<sequence length="123" mass="13439">MQMGPALAGPVKDKYGQPEPTHPAGRFRLAMIGHTARNFEMLDNQNFDPATEPPADIPHDHFVSHVTDRGSIWFVAGVLSVMLVFGLLWFVGVVDPALEEQRVATSFNSSPIDRQVPAISSAD</sequence>
<keyword evidence="2" id="KW-0812">Transmembrane</keyword>
<organism evidence="3 4">
    <name type="scientific">Notoacmeibacter marinus</name>
    <dbReference type="NCBI Taxonomy" id="1876515"/>
    <lineage>
        <taxon>Bacteria</taxon>
        <taxon>Pseudomonadati</taxon>
        <taxon>Pseudomonadota</taxon>
        <taxon>Alphaproteobacteria</taxon>
        <taxon>Hyphomicrobiales</taxon>
        <taxon>Notoacmeibacteraceae</taxon>
        <taxon>Notoacmeibacter</taxon>
    </lineage>
</organism>
<protein>
    <submittedName>
        <fullName evidence="3">Uncharacterized protein</fullName>
    </submittedName>
</protein>
<evidence type="ECO:0000256" key="1">
    <source>
        <dbReference type="SAM" id="MobiDB-lite"/>
    </source>
</evidence>
<dbReference type="EMBL" id="NBYO01000002">
    <property type="protein sequence ID" value="OXT00500.1"/>
    <property type="molecule type" value="Genomic_DNA"/>
</dbReference>
<evidence type="ECO:0000256" key="2">
    <source>
        <dbReference type="SAM" id="Phobius"/>
    </source>
</evidence>
<feature type="transmembrane region" description="Helical" evidence="2">
    <location>
        <begin position="72"/>
        <end position="94"/>
    </location>
</feature>
<evidence type="ECO:0000313" key="3">
    <source>
        <dbReference type="EMBL" id="OXT00500.1"/>
    </source>
</evidence>
<evidence type="ECO:0000313" key="4">
    <source>
        <dbReference type="Proteomes" id="UP000215405"/>
    </source>
</evidence>
<accession>A0A231UX86</accession>
<comment type="caution">
    <text evidence="3">The sequence shown here is derived from an EMBL/GenBank/DDBJ whole genome shotgun (WGS) entry which is preliminary data.</text>
</comment>
<dbReference type="Proteomes" id="UP000215405">
    <property type="component" value="Unassembled WGS sequence"/>
</dbReference>
<dbReference type="AlphaFoldDB" id="A0A231UX86"/>